<gene>
    <name evidence="1" type="ORF">WJ0W_001564</name>
</gene>
<reference evidence="1" key="1">
    <citation type="submission" date="2022-06" db="EMBL/GenBank/DDBJ databases">
        <authorList>
            <person name="Dietemann V."/>
            <person name="Ory F."/>
            <person name="Dainat B."/>
            <person name="Oberhansli S."/>
        </authorList>
    </citation>
    <scope>NUCLEOTIDE SEQUENCE</scope>
    <source>
        <strain evidence="1">Ena-SAMPLE-TAB-26-04-2022-14:26:32:270-5432</strain>
    </source>
</reference>
<accession>A0ABM9FYK4</accession>
<evidence type="ECO:0000313" key="1">
    <source>
        <dbReference type="EMBL" id="CAH8244326.1"/>
    </source>
</evidence>
<evidence type="ECO:0000313" key="2">
    <source>
        <dbReference type="Proteomes" id="UP001154322"/>
    </source>
</evidence>
<comment type="caution">
    <text evidence="1">The sequence shown here is derived from an EMBL/GenBank/DDBJ whole genome shotgun (WGS) entry which is preliminary data.</text>
</comment>
<proteinExistence type="predicted"/>
<dbReference type="InterPro" id="IPR011042">
    <property type="entry name" value="6-blade_b-propeller_TolB-like"/>
</dbReference>
<dbReference type="Gene3D" id="2.120.10.30">
    <property type="entry name" value="TolB, C-terminal domain"/>
    <property type="match status" value="1"/>
</dbReference>
<dbReference type="SUPFAM" id="SSF82171">
    <property type="entry name" value="DPP6 N-terminal domain-like"/>
    <property type="match status" value="1"/>
</dbReference>
<name>A0ABM9FYK4_9BACL</name>
<keyword evidence="2" id="KW-1185">Reference proteome</keyword>
<dbReference type="Proteomes" id="UP001154322">
    <property type="component" value="Unassembled WGS sequence"/>
</dbReference>
<sequence length="245" mass="27336">MYTVSLHPDGRSELFYTIKSQAQDFFAVTTSRFKWSADGKWIAFIAVPTASLSADGNMLCLLSADAETFLKAGQMLNYDEWFQWGPQGSTLAYIEGYGREATSNKLLTVLNGMPSLLQKSYTPAGYADRDLAWLDHETLVAARAKEAAWSGEPSERPLPSLVLVNLGGGRQPELTRPPRNVGDFFPVLLRDPGSLAWIRADRSKAHVMLAQPEDGRRAAQWISDLTVPDAYYEHWSWGEVIDYRG</sequence>
<organism evidence="1 2">
    <name type="scientific">Paenibacillus melissococcoides</name>
    <dbReference type="NCBI Taxonomy" id="2912268"/>
    <lineage>
        <taxon>Bacteria</taxon>
        <taxon>Bacillati</taxon>
        <taxon>Bacillota</taxon>
        <taxon>Bacilli</taxon>
        <taxon>Bacillales</taxon>
        <taxon>Paenibacillaceae</taxon>
        <taxon>Paenibacillus</taxon>
    </lineage>
</organism>
<dbReference type="EMBL" id="CALYLO010000001">
    <property type="protein sequence ID" value="CAH8244326.1"/>
    <property type="molecule type" value="Genomic_DNA"/>
</dbReference>
<protein>
    <submittedName>
        <fullName evidence="1">Uncharacterized protein</fullName>
    </submittedName>
</protein>